<protein>
    <submittedName>
        <fullName evidence="2">NAD dependent epimerase/dehydratase</fullName>
    </submittedName>
</protein>
<keyword evidence="3" id="KW-1185">Reference proteome</keyword>
<evidence type="ECO:0000313" key="2">
    <source>
        <dbReference type="EMBL" id="GGI00599.1"/>
    </source>
</evidence>
<organism evidence="2 3">
    <name type="scientific">Arthrobacter liuii</name>
    <dbReference type="NCBI Taxonomy" id="1476996"/>
    <lineage>
        <taxon>Bacteria</taxon>
        <taxon>Bacillati</taxon>
        <taxon>Actinomycetota</taxon>
        <taxon>Actinomycetes</taxon>
        <taxon>Micrococcales</taxon>
        <taxon>Micrococcaceae</taxon>
        <taxon>Arthrobacter</taxon>
    </lineage>
</organism>
<dbReference type="Pfam" id="PF22917">
    <property type="entry name" value="PRISE"/>
    <property type="match status" value="1"/>
</dbReference>
<accession>A0ABQ2AZH4</accession>
<reference evidence="3" key="1">
    <citation type="journal article" date="2019" name="Int. J. Syst. Evol. Microbiol.">
        <title>The Global Catalogue of Microorganisms (GCM) 10K type strain sequencing project: providing services to taxonomists for standard genome sequencing and annotation.</title>
        <authorList>
            <consortium name="The Broad Institute Genomics Platform"/>
            <consortium name="The Broad Institute Genome Sequencing Center for Infectious Disease"/>
            <person name="Wu L."/>
            <person name="Ma J."/>
        </authorList>
    </citation>
    <scope>NUCLEOTIDE SEQUENCE [LARGE SCALE GENOMIC DNA]</scope>
    <source>
        <strain evidence="3">CGMCC 1.12778</strain>
    </source>
</reference>
<name>A0ABQ2AZH4_9MICC</name>
<dbReference type="InterPro" id="IPR055222">
    <property type="entry name" value="PRISE-like_Rossmann-fold"/>
</dbReference>
<proteinExistence type="predicted"/>
<dbReference type="RefSeq" id="WP_188573106.1">
    <property type="nucleotide sequence ID" value="NZ_BMFW01000027.1"/>
</dbReference>
<dbReference type="SUPFAM" id="SSF51735">
    <property type="entry name" value="NAD(P)-binding Rossmann-fold domains"/>
    <property type="match status" value="1"/>
</dbReference>
<comment type="caution">
    <text evidence="2">The sequence shown here is derived from an EMBL/GenBank/DDBJ whole genome shotgun (WGS) entry which is preliminary data.</text>
</comment>
<evidence type="ECO:0000313" key="3">
    <source>
        <dbReference type="Proteomes" id="UP000643279"/>
    </source>
</evidence>
<dbReference type="InterPro" id="IPR036291">
    <property type="entry name" value="NAD(P)-bd_dom_sf"/>
</dbReference>
<dbReference type="CDD" id="cd08948">
    <property type="entry name" value="5beta-POR_like_SDR_a"/>
    <property type="match status" value="1"/>
</dbReference>
<dbReference type="EMBL" id="BMFW01000027">
    <property type="protein sequence ID" value="GGI00599.1"/>
    <property type="molecule type" value="Genomic_DNA"/>
</dbReference>
<gene>
    <name evidence="2" type="ORF">GCM10007170_38110</name>
</gene>
<feature type="domain" description="PRISE-like Rossmann-fold" evidence="1">
    <location>
        <begin position="85"/>
        <end position="371"/>
    </location>
</feature>
<sequence>MTIGPGTAAVAGLASAAGTGRTALVVGATGIAGSALVDTLVSEGWAVLALSRRPGAERPGVRWLSADLTSASSLAAVLGPENPSRVYFTAWSRRPTEEENTAVNAGMVRDLLAALRGKDVAHVALMTGLKHYLGPFEAYAAGEMPDTPFHEEEPRLPVPNFYYAQEDELWAAAARQGFAWSVHRAHTVIGHAVGNAMNMGLTLAAQAALCRDSGEPFVFPGSETQWNGLTDTTDAGLLAEHMLWASTTPEAANEAFNIVNGDVFRWRWMWPKLAAYFGVEWEGYQGEPRPLEKSMAGREGQWRKLAANHNLSEPDLNRVASWWHTDGDLGRGIEVVTDMGKSRDAGFMGYRRTLDSFTALFDRYRADQLIP</sequence>
<dbReference type="PANTHER" id="PTHR32487:SF0">
    <property type="entry name" value="3-OXO-DELTA(4,5)-STEROID 5-BETA-REDUCTASE"/>
    <property type="match status" value="1"/>
</dbReference>
<dbReference type="Gene3D" id="3.40.50.720">
    <property type="entry name" value="NAD(P)-binding Rossmann-like Domain"/>
    <property type="match status" value="1"/>
</dbReference>
<dbReference type="PANTHER" id="PTHR32487">
    <property type="entry name" value="3-OXO-DELTA(4,5)-STEROID 5-BETA-REDUCTASE"/>
    <property type="match status" value="1"/>
</dbReference>
<dbReference type="Proteomes" id="UP000643279">
    <property type="component" value="Unassembled WGS sequence"/>
</dbReference>
<evidence type="ECO:0000259" key="1">
    <source>
        <dbReference type="Pfam" id="PF22917"/>
    </source>
</evidence>